<dbReference type="RefSeq" id="WP_255923218.1">
    <property type="nucleotide sequence ID" value="NZ_JANFNG010000031.1"/>
</dbReference>
<reference evidence="3" key="1">
    <citation type="submission" date="2022-06" db="EMBL/GenBank/DDBJ databases">
        <title>Draft genome sequence of Streptomyces sp. RB6PN25 isolated from peat swamp forest in Thailand.</title>
        <authorList>
            <person name="Duangmal K."/>
            <person name="Klaysubun C."/>
        </authorList>
    </citation>
    <scope>NUCLEOTIDE SEQUENCE</scope>
    <source>
        <strain evidence="3">RB6PN25</strain>
    </source>
</reference>
<sequence length="125" mass="13467">MNAANATNVRSALGRYGEELAARRLTEAGLTVLARNWRCRSGEIDIVASEGDALVICEVKSRRAGPYEDPMAAVTPRKAERLRRLAECWLTEHGGAPPGGVRIDLVGVVLPDRGPARVEHVRGVA</sequence>
<accession>A0ABT1Q2R8</accession>
<dbReference type="Gene3D" id="3.40.1350.10">
    <property type="match status" value="1"/>
</dbReference>
<dbReference type="HAMAP" id="MF_00048">
    <property type="entry name" value="UPF0102"/>
    <property type="match status" value="1"/>
</dbReference>
<evidence type="ECO:0000313" key="4">
    <source>
        <dbReference type="Proteomes" id="UP001057702"/>
    </source>
</evidence>
<dbReference type="Proteomes" id="UP001057702">
    <property type="component" value="Unassembled WGS sequence"/>
</dbReference>
<proteinExistence type="inferred from homology"/>
<gene>
    <name evidence="3" type="ORF">NGB36_27265</name>
</gene>
<evidence type="ECO:0000313" key="3">
    <source>
        <dbReference type="EMBL" id="MCQ4084174.1"/>
    </source>
</evidence>
<evidence type="ECO:0000256" key="1">
    <source>
        <dbReference type="ARBA" id="ARBA00006738"/>
    </source>
</evidence>
<dbReference type="InterPro" id="IPR011856">
    <property type="entry name" value="tRNA_endonuc-like_dom_sf"/>
</dbReference>
<dbReference type="PANTHER" id="PTHR34039">
    <property type="entry name" value="UPF0102 PROTEIN YRAN"/>
    <property type="match status" value="1"/>
</dbReference>
<dbReference type="InterPro" id="IPR003509">
    <property type="entry name" value="UPF0102_YraN-like"/>
</dbReference>
<dbReference type="InterPro" id="IPR011335">
    <property type="entry name" value="Restrct_endonuc-II-like"/>
</dbReference>
<dbReference type="EMBL" id="JANFNG010000031">
    <property type="protein sequence ID" value="MCQ4084174.1"/>
    <property type="molecule type" value="Genomic_DNA"/>
</dbReference>
<comment type="similarity">
    <text evidence="1 2">Belongs to the UPF0102 family.</text>
</comment>
<dbReference type="CDD" id="cd20736">
    <property type="entry name" value="PoNe_Nuclease"/>
    <property type="match status" value="1"/>
</dbReference>
<dbReference type="SUPFAM" id="SSF52980">
    <property type="entry name" value="Restriction endonuclease-like"/>
    <property type="match status" value="1"/>
</dbReference>
<dbReference type="PANTHER" id="PTHR34039:SF1">
    <property type="entry name" value="UPF0102 PROTEIN YRAN"/>
    <property type="match status" value="1"/>
</dbReference>
<dbReference type="NCBIfam" id="NF009154">
    <property type="entry name" value="PRK12497.3-3"/>
    <property type="match status" value="1"/>
</dbReference>
<keyword evidence="4" id="KW-1185">Reference proteome</keyword>
<name>A0ABT1Q2R8_9ACTN</name>
<organism evidence="3 4">
    <name type="scientific">Streptomyces humicola</name>
    <dbReference type="NCBI Taxonomy" id="2953240"/>
    <lineage>
        <taxon>Bacteria</taxon>
        <taxon>Bacillati</taxon>
        <taxon>Actinomycetota</taxon>
        <taxon>Actinomycetes</taxon>
        <taxon>Kitasatosporales</taxon>
        <taxon>Streptomycetaceae</taxon>
        <taxon>Streptomyces</taxon>
    </lineage>
</organism>
<comment type="caution">
    <text evidence="3">The sequence shown here is derived from an EMBL/GenBank/DDBJ whole genome shotgun (WGS) entry which is preliminary data.</text>
</comment>
<protein>
    <recommendedName>
        <fullName evidence="2">UPF0102 protein NGB36_27265</fullName>
    </recommendedName>
</protein>
<evidence type="ECO:0000256" key="2">
    <source>
        <dbReference type="HAMAP-Rule" id="MF_00048"/>
    </source>
</evidence>
<dbReference type="Pfam" id="PF02021">
    <property type="entry name" value="UPF0102"/>
    <property type="match status" value="1"/>
</dbReference>